<evidence type="ECO:0000313" key="2">
    <source>
        <dbReference type="EMBL" id="KAH8037513.1"/>
    </source>
</evidence>
<reference evidence="2" key="2">
    <citation type="submission" date="2021-09" db="EMBL/GenBank/DDBJ databases">
        <authorList>
            <person name="Jia N."/>
            <person name="Wang J."/>
            <person name="Shi W."/>
            <person name="Du L."/>
            <person name="Sun Y."/>
            <person name="Zhan W."/>
            <person name="Jiang J."/>
            <person name="Wang Q."/>
            <person name="Zhang B."/>
            <person name="Ji P."/>
            <person name="Sakyi L.B."/>
            <person name="Cui X."/>
            <person name="Yuan T."/>
            <person name="Jiang B."/>
            <person name="Yang W."/>
            <person name="Lam T.T.-Y."/>
            <person name="Chang Q."/>
            <person name="Ding S."/>
            <person name="Wang X."/>
            <person name="Zhu J."/>
            <person name="Ruan X."/>
            <person name="Zhao L."/>
            <person name="Wei J."/>
            <person name="Que T."/>
            <person name="Du C."/>
            <person name="Cheng J."/>
            <person name="Dai P."/>
            <person name="Han X."/>
            <person name="Huang E."/>
            <person name="Gao Y."/>
            <person name="Liu J."/>
            <person name="Shao H."/>
            <person name="Ye R."/>
            <person name="Li L."/>
            <person name="Wei W."/>
            <person name="Wang X."/>
            <person name="Wang C."/>
            <person name="Huo Q."/>
            <person name="Li W."/>
            <person name="Guo W."/>
            <person name="Chen H."/>
            <person name="Chen S."/>
            <person name="Zhou L."/>
            <person name="Zhou L."/>
            <person name="Ni X."/>
            <person name="Tian J."/>
            <person name="Zhou Y."/>
            <person name="Sheng Y."/>
            <person name="Liu T."/>
            <person name="Pan Y."/>
            <person name="Xia L."/>
            <person name="Li J."/>
            <person name="Zhao F."/>
            <person name="Cao W."/>
        </authorList>
    </citation>
    <scope>NUCLEOTIDE SEQUENCE</scope>
    <source>
        <strain evidence="2">Rmic-2018</strain>
        <tissue evidence="2">Larvae</tissue>
    </source>
</reference>
<accession>A0A9J6ESV8</accession>
<organism evidence="2 3">
    <name type="scientific">Rhipicephalus microplus</name>
    <name type="common">Cattle tick</name>
    <name type="synonym">Boophilus microplus</name>
    <dbReference type="NCBI Taxonomy" id="6941"/>
    <lineage>
        <taxon>Eukaryota</taxon>
        <taxon>Metazoa</taxon>
        <taxon>Ecdysozoa</taxon>
        <taxon>Arthropoda</taxon>
        <taxon>Chelicerata</taxon>
        <taxon>Arachnida</taxon>
        <taxon>Acari</taxon>
        <taxon>Parasitiformes</taxon>
        <taxon>Ixodida</taxon>
        <taxon>Ixodoidea</taxon>
        <taxon>Ixodidae</taxon>
        <taxon>Rhipicephalinae</taxon>
        <taxon>Rhipicephalus</taxon>
        <taxon>Boophilus</taxon>
    </lineage>
</organism>
<feature type="region of interest" description="Disordered" evidence="1">
    <location>
        <begin position="94"/>
        <end position="130"/>
    </location>
</feature>
<evidence type="ECO:0000313" key="3">
    <source>
        <dbReference type="Proteomes" id="UP000821866"/>
    </source>
</evidence>
<dbReference type="Proteomes" id="UP000821866">
    <property type="component" value="Chromosome 10"/>
</dbReference>
<keyword evidence="3" id="KW-1185">Reference proteome</keyword>
<reference evidence="2" key="1">
    <citation type="journal article" date="2020" name="Cell">
        <title>Large-Scale Comparative Analyses of Tick Genomes Elucidate Their Genetic Diversity and Vector Capacities.</title>
        <authorList>
            <consortium name="Tick Genome and Microbiome Consortium (TIGMIC)"/>
            <person name="Jia N."/>
            <person name="Wang J."/>
            <person name="Shi W."/>
            <person name="Du L."/>
            <person name="Sun Y."/>
            <person name="Zhan W."/>
            <person name="Jiang J.F."/>
            <person name="Wang Q."/>
            <person name="Zhang B."/>
            <person name="Ji P."/>
            <person name="Bell-Sakyi L."/>
            <person name="Cui X.M."/>
            <person name="Yuan T.T."/>
            <person name="Jiang B.G."/>
            <person name="Yang W.F."/>
            <person name="Lam T.T."/>
            <person name="Chang Q.C."/>
            <person name="Ding S.J."/>
            <person name="Wang X.J."/>
            <person name="Zhu J.G."/>
            <person name="Ruan X.D."/>
            <person name="Zhao L."/>
            <person name="Wei J.T."/>
            <person name="Ye R.Z."/>
            <person name="Que T.C."/>
            <person name="Du C.H."/>
            <person name="Zhou Y.H."/>
            <person name="Cheng J.X."/>
            <person name="Dai P.F."/>
            <person name="Guo W.B."/>
            <person name="Han X.H."/>
            <person name="Huang E.J."/>
            <person name="Li L.F."/>
            <person name="Wei W."/>
            <person name="Gao Y.C."/>
            <person name="Liu J.Z."/>
            <person name="Shao H.Z."/>
            <person name="Wang X."/>
            <person name="Wang C.C."/>
            <person name="Yang T.C."/>
            <person name="Huo Q.B."/>
            <person name="Li W."/>
            <person name="Chen H.Y."/>
            <person name="Chen S.E."/>
            <person name="Zhou L.G."/>
            <person name="Ni X.B."/>
            <person name="Tian J.H."/>
            <person name="Sheng Y."/>
            <person name="Liu T."/>
            <person name="Pan Y.S."/>
            <person name="Xia L.Y."/>
            <person name="Li J."/>
            <person name="Zhao F."/>
            <person name="Cao W.C."/>
        </authorList>
    </citation>
    <scope>NUCLEOTIDE SEQUENCE</scope>
    <source>
        <strain evidence="2">Rmic-2018</strain>
    </source>
</reference>
<comment type="caution">
    <text evidence="2">The sequence shown here is derived from an EMBL/GenBank/DDBJ whole genome shotgun (WGS) entry which is preliminary data.</text>
</comment>
<dbReference type="EMBL" id="JABSTU010000002">
    <property type="protein sequence ID" value="KAH8037513.1"/>
    <property type="molecule type" value="Genomic_DNA"/>
</dbReference>
<dbReference type="AlphaFoldDB" id="A0A9J6ESV8"/>
<proteinExistence type="predicted"/>
<feature type="compositionally biased region" description="Basic residues" evidence="1">
    <location>
        <begin position="100"/>
        <end position="121"/>
    </location>
</feature>
<name>A0A9J6ESV8_RHIMP</name>
<protein>
    <submittedName>
        <fullName evidence="2">Uncharacterized protein</fullName>
    </submittedName>
</protein>
<feature type="region of interest" description="Disordered" evidence="1">
    <location>
        <begin position="146"/>
        <end position="174"/>
    </location>
</feature>
<sequence length="295" mass="32648">MRGLQSRRQRHCPRDLRVTSAVASKGESAKSNTSCLGSFLTRSTRFRYLPEVCDEPVLRAGGLLRGPACRGGDGAGCRGGLRGQLVETRQEMATAAGKWHGGRPRKCSRRSRVFKRRRRGTHPWSRYTGDPTHGARCGTIVCGGAGRQRSPRFGPISWSRRGESGASAPRRDHEHLAFLTPSTQTTTPARDILRLLKTNIDQASKSITDIMLRHTRYGLTVFSNTNDIIQNLVQDDTGERGYARFHLSPRTEQAQPAYQSIVLLVGWAQHRLLLISTETLVLRRSPDSAFAGGGF</sequence>
<gene>
    <name evidence="2" type="ORF">HPB51_011662</name>
</gene>
<evidence type="ECO:0000256" key="1">
    <source>
        <dbReference type="SAM" id="MobiDB-lite"/>
    </source>
</evidence>